<evidence type="ECO:0000313" key="2">
    <source>
        <dbReference type="EMBL" id="JAH97725.1"/>
    </source>
</evidence>
<evidence type="ECO:0000256" key="1">
    <source>
        <dbReference type="SAM" id="Phobius"/>
    </source>
</evidence>
<protein>
    <submittedName>
        <fullName evidence="2">Uncharacterized protein</fullName>
    </submittedName>
</protein>
<feature type="transmembrane region" description="Helical" evidence="1">
    <location>
        <begin position="24"/>
        <end position="45"/>
    </location>
</feature>
<reference evidence="2" key="2">
    <citation type="journal article" date="2015" name="Fish Shellfish Immunol.">
        <title>Early steps in the European eel (Anguilla anguilla)-Vibrio vulnificus interaction in the gills: Role of the RtxA13 toxin.</title>
        <authorList>
            <person name="Callol A."/>
            <person name="Pajuelo D."/>
            <person name="Ebbesson L."/>
            <person name="Teles M."/>
            <person name="MacKenzie S."/>
            <person name="Amaro C."/>
        </authorList>
    </citation>
    <scope>NUCLEOTIDE SEQUENCE</scope>
</reference>
<name>A0A0E9X7B3_ANGAN</name>
<keyword evidence="1" id="KW-0812">Transmembrane</keyword>
<reference evidence="2" key="1">
    <citation type="submission" date="2014-11" db="EMBL/GenBank/DDBJ databases">
        <authorList>
            <person name="Amaro Gonzalez C."/>
        </authorList>
    </citation>
    <scope>NUCLEOTIDE SEQUENCE</scope>
</reference>
<feature type="transmembrane region" description="Helical" evidence="1">
    <location>
        <begin position="57"/>
        <end position="79"/>
    </location>
</feature>
<proteinExistence type="predicted"/>
<sequence>MGLSAIPHVPTPTFPFTLSGDANMLLFTCPFLFLEYALLLNCCHFDFWSSLSCSSSFILCTFFWAFFFLYSLCSAICSFL</sequence>
<keyword evidence="1" id="KW-1133">Transmembrane helix</keyword>
<organism evidence="2">
    <name type="scientific">Anguilla anguilla</name>
    <name type="common">European freshwater eel</name>
    <name type="synonym">Muraena anguilla</name>
    <dbReference type="NCBI Taxonomy" id="7936"/>
    <lineage>
        <taxon>Eukaryota</taxon>
        <taxon>Metazoa</taxon>
        <taxon>Chordata</taxon>
        <taxon>Craniata</taxon>
        <taxon>Vertebrata</taxon>
        <taxon>Euteleostomi</taxon>
        <taxon>Actinopterygii</taxon>
        <taxon>Neopterygii</taxon>
        <taxon>Teleostei</taxon>
        <taxon>Anguilliformes</taxon>
        <taxon>Anguillidae</taxon>
        <taxon>Anguilla</taxon>
    </lineage>
</organism>
<dbReference type="AlphaFoldDB" id="A0A0E9X7B3"/>
<accession>A0A0E9X7B3</accession>
<dbReference type="EMBL" id="GBXM01010852">
    <property type="protein sequence ID" value="JAH97725.1"/>
    <property type="molecule type" value="Transcribed_RNA"/>
</dbReference>
<keyword evidence="1" id="KW-0472">Membrane</keyword>